<dbReference type="InterPro" id="IPR036286">
    <property type="entry name" value="LexA/Signal_pep-like_sf"/>
</dbReference>
<dbReference type="EMBL" id="LNSV01000017">
    <property type="protein sequence ID" value="KUH39044.1"/>
    <property type="molecule type" value="Genomic_DNA"/>
</dbReference>
<dbReference type="AlphaFoldDB" id="A0A100Y7D3"/>
<organism evidence="2 3">
    <name type="scientific">Streptomyces kanasensis</name>
    <dbReference type="NCBI Taxonomy" id="936756"/>
    <lineage>
        <taxon>Bacteria</taxon>
        <taxon>Bacillati</taxon>
        <taxon>Actinomycetota</taxon>
        <taxon>Actinomycetes</taxon>
        <taxon>Kitasatosporales</taxon>
        <taxon>Streptomycetaceae</taxon>
        <taxon>Streptomyces</taxon>
    </lineage>
</organism>
<gene>
    <name evidence="2" type="ORF">ATE80_09545</name>
</gene>
<sequence length="133" mass="14504">MAVYYLAKAQRDLGDSAGSRQGMRLVADGQGRLAPAAQRGLAHLARVAGDFPTAYDVAQTLGWEGRPHRVEGDVFWPHGGMDRAAAAYATARNQAELDGEATVKRLRREDGRVWLMPHNSTYTALLWGRGCVP</sequence>
<feature type="domain" description="Peptidase S24/S26A/S26B/S26C" evidence="1">
    <location>
        <begin position="95"/>
        <end position="123"/>
    </location>
</feature>
<dbReference type="InterPro" id="IPR015927">
    <property type="entry name" value="Peptidase_S24_S26A/B/C"/>
</dbReference>
<dbReference type="Pfam" id="PF00717">
    <property type="entry name" value="Peptidase_S24"/>
    <property type="match status" value="1"/>
</dbReference>
<dbReference type="CDD" id="cd06529">
    <property type="entry name" value="S24_LexA-like"/>
    <property type="match status" value="1"/>
</dbReference>
<dbReference type="SUPFAM" id="SSF51306">
    <property type="entry name" value="LexA/Signal peptidase"/>
    <property type="match status" value="1"/>
</dbReference>
<dbReference type="Gene3D" id="2.10.109.10">
    <property type="entry name" value="Umud Fragment, subunit A"/>
    <property type="match status" value="1"/>
</dbReference>
<evidence type="ECO:0000259" key="1">
    <source>
        <dbReference type="Pfam" id="PF00717"/>
    </source>
</evidence>
<name>A0A100Y7D3_9ACTN</name>
<dbReference type="STRING" id="936756.ATE80_09545"/>
<protein>
    <recommendedName>
        <fullName evidence="1">Peptidase S24/S26A/S26B/S26C domain-containing protein</fullName>
    </recommendedName>
</protein>
<dbReference type="InterPro" id="IPR039418">
    <property type="entry name" value="LexA-like"/>
</dbReference>
<dbReference type="Proteomes" id="UP000054011">
    <property type="component" value="Unassembled WGS sequence"/>
</dbReference>
<evidence type="ECO:0000313" key="2">
    <source>
        <dbReference type="EMBL" id="KUH39044.1"/>
    </source>
</evidence>
<proteinExistence type="predicted"/>
<dbReference type="OrthoDB" id="3894261at2"/>
<accession>A0A100Y7D3</accession>
<evidence type="ECO:0000313" key="3">
    <source>
        <dbReference type="Proteomes" id="UP000054011"/>
    </source>
</evidence>
<reference evidence="2 3" key="1">
    <citation type="submission" date="2015-11" db="EMBL/GenBank/DDBJ databases">
        <title>Genome-wide analysis reveals the secondary metabolome in Streptomyces kanasensis ZX01.</title>
        <authorList>
            <person name="Zhang G."/>
            <person name="Han L."/>
            <person name="Feng J."/>
            <person name="Zhang X."/>
        </authorList>
    </citation>
    <scope>NUCLEOTIDE SEQUENCE [LARGE SCALE GENOMIC DNA]</scope>
    <source>
        <strain evidence="2 3">ZX01</strain>
    </source>
</reference>
<keyword evidence="3" id="KW-1185">Reference proteome</keyword>
<comment type="caution">
    <text evidence="2">The sequence shown here is derived from an EMBL/GenBank/DDBJ whole genome shotgun (WGS) entry which is preliminary data.</text>
</comment>